<dbReference type="InterPro" id="IPR017821">
    <property type="entry name" value="Succinate_CoA_transferase"/>
</dbReference>
<evidence type="ECO:0000259" key="3">
    <source>
        <dbReference type="Pfam" id="PF13336"/>
    </source>
</evidence>
<dbReference type="EMBL" id="JAACYS010000039">
    <property type="protein sequence ID" value="NCU17927.1"/>
    <property type="molecule type" value="Genomic_DNA"/>
</dbReference>
<keyword evidence="5" id="KW-1185">Reference proteome</keyword>
<dbReference type="GO" id="GO:0016787">
    <property type="term" value="F:hydrolase activity"/>
    <property type="evidence" value="ECO:0007669"/>
    <property type="project" value="UniProtKB-KW"/>
</dbReference>
<feature type="domain" description="Acetyl-CoA hydrolase/transferase N-terminal" evidence="2">
    <location>
        <begin position="21"/>
        <end position="211"/>
    </location>
</feature>
<dbReference type="Gene3D" id="3.40.1080.20">
    <property type="entry name" value="Acetyl-CoA hydrolase/transferase C-terminal domain"/>
    <property type="match status" value="1"/>
</dbReference>
<evidence type="ECO:0000313" key="4">
    <source>
        <dbReference type="EMBL" id="NCU17927.1"/>
    </source>
</evidence>
<dbReference type="SUPFAM" id="SSF100950">
    <property type="entry name" value="NagB/RpiA/CoA transferase-like"/>
    <property type="match status" value="2"/>
</dbReference>
<dbReference type="InterPro" id="IPR038460">
    <property type="entry name" value="AcetylCoA_hyd_C_sf"/>
</dbReference>
<accession>A0ABX0A536</accession>
<dbReference type="Pfam" id="PF13336">
    <property type="entry name" value="AcetylCoA_hyd_C"/>
    <property type="match status" value="1"/>
</dbReference>
<dbReference type="Gene3D" id="3.40.1080.10">
    <property type="entry name" value="Glutaconate Coenzyme A-transferase"/>
    <property type="match status" value="1"/>
</dbReference>
<feature type="domain" description="Acetyl-CoA hydrolase/transferase C-terminal" evidence="3">
    <location>
        <begin position="329"/>
        <end position="473"/>
    </location>
</feature>
<reference evidence="4 5" key="1">
    <citation type="submission" date="2020-01" db="EMBL/GenBank/DDBJ databases">
        <title>A novel Bacillus sp. from Pasinler.</title>
        <authorList>
            <person name="Adiguzel A."/>
            <person name="Ay H."/>
            <person name="Baltaci M.O."/>
        </authorList>
    </citation>
    <scope>NUCLEOTIDE SEQUENCE [LARGE SCALE GENOMIC DNA]</scope>
    <source>
        <strain evidence="4 5">P1</strain>
    </source>
</reference>
<evidence type="ECO:0000259" key="2">
    <source>
        <dbReference type="Pfam" id="PF02550"/>
    </source>
</evidence>
<sequence>MFKKRGISVEKELTNVLPENLKGKVVTADEAASWIEDGMTLGLSGFTRAGDAKAVPLALVERAKTNPLKVNVYTGASLGSDIDKKMSEQGLIAKRIPYQTDNTIRKKINEGEVLYIDQHLSHTAELIRAGVLPEVDYAIVEAVAITEDGMIVPTTSVGNSPIFVQKAKNVIVELNTNSPKELIGVHDIYLPEKQGERNPVPLTKSGDRIGTIGIPVELDKIKGIVLTTKTDSPAAIVQPDEETQTMANHLMAFLRKEIEAGRLDETLAPLQIGIGSVANAVLHGMLDSEFKDLEVYSEVLQDSVFDLIDAGKVKVASATSITLSEEKGKEVYGNLEKYKDKLILRPQEISNYPEIVRRLGTISINTALEVDIYGNVNSTHVSGTKMMNGIGGSGDFARNARLTVFVTKSLAKGGDISSVVPMVSHVDHTEHDVDVIVTEQGYADLRGLAPRERAELIIENCAHPLYKDQLRDYYYKALARGGQTPHILEKAFSFHINFAKNGTMLEKTPVTN</sequence>
<dbReference type="InterPro" id="IPR026888">
    <property type="entry name" value="AcetylCoA_hyd_C"/>
</dbReference>
<dbReference type="Pfam" id="PF02550">
    <property type="entry name" value="AcetylCoA_hydro"/>
    <property type="match status" value="1"/>
</dbReference>
<dbReference type="PANTHER" id="PTHR43609:SF1">
    <property type="entry name" value="ACETYL-COA HYDROLASE"/>
    <property type="match status" value="1"/>
</dbReference>
<dbReference type="Gene3D" id="3.30.750.70">
    <property type="entry name" value="4-hydroxybutyrate coenzyme like domains"/>
    <property type="match status" value="1"/>
</dbReference>
<proteinExistence type="inferred from homology"/>
<protein>
    <submittedName>
        <fullName evidence="4">Acetyl-CoA hydrolase/transferase family protein</fullName>
    </submittedName>
</protein>
<keyword evidence="4" id="KW-0378">Hydrolase</keyword>
<organism evidence="4 5">
    <name type="scientific">Pallidibacillus pasinlerensis</name>
    <dbReference type="NCBI Taxonomy" id="2703818"/>
    <lineage>
        <taxon>Bacteria</taxon>
        <taxon>Bacillati</taxon>
        <taxon>Bacillota</taxon>
        <taxon>Bacilli</taxon>
        <taxon>Bacillales</taxon>
        <taxon>Bacillaceae</taxon>
        <taxon>Pallidibacillus</taxon>
    </lineage>
</organism>
<comment type="similarity">
    <text evidence="1">Belongs to the acetyl-CoA hydrolase/transferase family.</text>
</comment>
<dbReference type="NCBIfam" id="TIGR03458">
    <property type="entry name" value="YgfH_subfam"/>
    <property type="match status" value="1"/>
</dbReference>
<evidence type="ECO:0000313" key="5">
    <source>
        <dbReference type="Proteomes" id="UP000743899"/>
    </source>
</evidence>
<name>A0ABX0A536_9BACI</name>
<comment type="caution">
    <text evidence="4">The sequence shown here is derived from an EMBL/GenBank/DDBJ whole genome shotgun (WGS) entry which is preliminary data.</text>
</comment>
<evidence type="ECO:0000256" key="1">
    <source>
        <dbReference type="ARBA" id="ARBA00009632"/>
    </source>
</evidence>
<dbReference type="InterPro" id="IPR003702">
    <property type="entry name" value="ActCoA_hydro_N"/>
</dbReference>
<dbReference type="InterPro" id="IPR037171">
    <property type="entry name" value="NagB/RpiA_transferase-like"/>
</dbReference>
<dbReference type="PANTHER" id="PTHR43609">
    <property type="entry name" value="ACETYL-COA HYDROLASE"/>
    <property type="match status" value="1"/>
</dbReference>
<dbReference type="Proteomes" id="UP000743899">
    <property type="component" value="Unassembled WGS sequence"/>
</dbReference>
<gene>
    <name evidence="4" type="ORF">GW534_09315</name>
</gene>
<dbReference type="InterPro" id="IPR046433">
    <property type="entry name" value="ActCoA_hydro"/>
</dbReference>